<dbReference type="EMBL" id="QFOH01000023">
    <property type="protein sequence ID" value="PZP21918.1"/>
    <property type="molecule type" value="Genomic_DNA"/>
</dbReference>
<protein>
    <recommendedName>
        <fullName evidence="5">Protein refolding chaperone Spy/CpxP family</fullName>
    </recommendedName>
</protein>
<proteinExistence type="predicted"/>
<evidence type="ECO:0000313" key="3">
    <source>
        <dbReference type="EMBL" id="PZP21918.1"/>
    </source>
</evidence>
<feature type="compositionally biased region" description="Basic and acidic residues" evidence="1">
    <location>
        <begin position="120"/>
        <end position="154"/>
    </location>
</feature>
<feature type="chain" id="PRO_5016109583" description="Protein refolding chaperone Spy/CpxP family" evidence="2">
    <location>
        <begin position="22"/>
        <end position="154"/>
    </location>
</feature>
<evidence type="ECO:0008006" key="5">
    <source>
        <dbReference type="Google" id="ProtNLM"/>
    </source>
</evidence>
<keyword evidence="2" id="KW-0732">Signal</keyword>
<sequence>MRKTLIALTLAAALPATAVFAAPEKGGPDVPPPHMQGEHGCGPKDGPRGEHGPFGDLDLTREQRQQVGRLMGDQMENRRELTRKYLDKLPAADKKAMEDELEAARAKNDSAIRALLTPEQQKRFDEKQKEMEERRAEHAEFEAWKAEKAAKAKN</sequence>
<reference evidence="3 4" key="1">
    <citation type="submission" date="2017-08" db="EMBL/GenBank/DDBJ databases">
        <title>Infants hospitalized years apart are colonized by the same room-sourced microbial strains.</title>
        <authorList>
            <person name="Brooks B."/>
            <person name="Olm M.R."/>
            <person name="Firek B.A."/>
            <person name="Baker R."/>
            <person name="Thomas B.C."/>
            <person name="Morowitz M.J."/>
            <person name="Banfield J.F."/>
        </authorList>
    </citation>
    <scope>NUCLEOTIDE SEQUENCE [LARGE SCALE GENOMIC DNA]</scope>
    <source>
        <strain evidence="3">S2_009_000_R2_77</strain>
    </source>
</reference>
<dbReference type="PANTHER" id="PTHR38102:SF1">
    <property type="entry name" value="PERIPLASMIC CHAPERONE SPY"/>
    <property type="match status" value="1"/>
</dbReference>
<feature type="compositionally biased region" description="Basic and acidic residues" evidence="1">
    <location>
        <begin position="41"/>
        <end position="63"/>
    </location>
</feature>
<dbReference type="InterPro" id="IPR052211">
    <property type="entry name" value="Cpx_auxiliary_protein"/>
</dbReference>
<comment type="caution">
    <text evidence="3">The sequence shown here is derived from an EMBL/GenBank/DDBJ whole genome shotgun (WGS) entry which is preliminary data.</text>
</comment>
<evidence type="ECO:0000256" key="1">
    <source>
        <dbReference type="SAM" id="MobiDB-lite"/>
    </source>
</evidence>
<dbReference type="PANTHER" id="PTHR38102">
    <property type="entry name" value="PERIPLASMIC CHAPERONE SPY"/>
    <property type="match status" value="1"/>
</dbReference>
<dbReference type="AlphaFoldDB" id="A0A2W5CV91"/>
<gene>
    <name evidence="3" type="ORF">DI599_17080</name>
</gene>
<dbReference type="GO" id="GO:0051082">
    <property type="term" value="F:unfolded protein binding"/>
    <property type="evidence" value="ECO:0007669"/>
    <property type="project" value="TreeGrafter"/>
</dbReference>
<organism evidence="3 4">
    <name type="scientific">Pseudomonas kuykendallii</name>
    <dbReference type="NCBI Taxonomy" id="1007099"/>
    <lineage>
        <taxon>Bacteria</taxon>
        <taxon>Pseudomonadati</taxon>
        <taxon>Pseudomonadota</taxon>
        <taxon>Gammaproteobacteria</taxon>
        <taxon>Pseudomonadales</taxon>
        <taxon>Pseudomonadaceae</taxon>
        <taxon>Pseudomonas</taxon>
    </lineage>
</organism>
<feature type="region of interest" description="Disordered" evidence="1">
    <location>
        <begin position="22"/>
        <end position="63"/>
    </location>
</feature>
<dbReference type="Gene3D" id="1.20.120.1490">
    <property type="match status" value="1"/>
</dbReference>
<feature type="signal peptide" evidence="2">
    <location>
        <begin position="1"/>
        <end position="21"/>
    </location>
</feature>
<dbReference type="Proteomes" id="UP000249198">
    <property type="component" value="Unassembled WGS sequence"/>
</dbReference>
<dbReference type="RefSeq" id="WP_273233816.1">
    <property type="nucleotide sequence ID" value="NZ_QFOH01000023.1"/>
</dbReference>
<name>A0A2W5CV91_9PSED</name>
<dbReference type="GO" id="GO:0030288">
    <property type="term" value="C:outer membrane-bounded periplasmic space"/>
    <property type="evidence" value="ECO:0007669"/>
    <property type="project" value="TreeGrafter"/>
</dbReference>
<feature type="region of interest" description="Disordered" evidence="1">
    <location>
        <begin position="110"/>
        <end position="154"/>
    </location>
</feature>
<evidence type="ECO:0000256" key="2">
    <source>
        <dbReference type="SAM" id="SignalP"/>
    </source>
</evidence>
<evidence type="ECO:0000313" key="4">
    <source>
        <dbReference type="Proteomes" id="UP000249198"/>
    </source>
</evidence>
<accession>A0A2W5CV91</accession>